<organism evidence="1 2">
    <name type="scientific">Polarella glacialis</name>
    <name type="common">Dinoflagellate</name>
    <dbReference type="NCBI Taxonomy" id="89957"/>
    <lineage>
        <taxon>Eukaryota</taxon>
        <taxon>Sar</taxon>
        <taxon>Alveolata</taxon>
        <taxon>Dinophyceae</taxon>
        <taxon>Suessiales</taxon>
        <taxon>Suessiaceae</taxon>
        <taxon>Polarella</taxon>
    </lineage>
</organism>
<name>A0A813G839_POLGL</name>
<evidence type="ECO:0000313" key="2">
    <source>
        <dbReference type="Proteomes" id="UP000654075"/>
    </source>
</evidence>
<proteinExistence type="predicted"/>
<dbReference type="OrthoDB" id="202203at2759"/>
<dbReference type="EMBL" id="CAJNNV010027682">
    <property type="protein sequence ID" value="CAE8621250.1"/>
    <property type="molecule type" value="Genomic_DNA"/>
</dbReference>
<comment type="caution">
    <text evidence="1">The sequence shown here is derived from an EMBL/GenBank/DDBJ whole genome shotgun (WGS) entry which is preliminary data.</text>
</comment>
<evidence type="ECO:0000313" key="1">
    <source>
        <dbReference type="EMBL" id="CAE8621250.1"/>
    </source>
</evidence>
<reference evidence="1" key="1">
    <citation type="submission" date="2021-02" db="EMBL/GenBank/DDBJ databases">
        <authorList>
            <person name="Dougan E. K."/>
            <person name="Rhodes N."/>
            <person name="Thang M."/>
            <person name="Chan C."/>
        </authorList>
    </citation>
    <scope>NUCLEOTIDE SEQUENCE</scope>
</reference>
<feature type="non-terminal residue" evidence="1">
    <location>
        <position position="57"/>
    </location>
</feature>
<sequence length="57" mass="6884">VVHYDFCLIAGGCNFNQFLASGESPWFPTVHQRERLESEYRHLDERYVEGRRRRILE</sequence>
<dbReference type="AlphaFoldDB" id="A0A813G839"/>
<keyword evidence="2" id="KW-1185">Reference proteome</keyword>
<gene>
    <name evidence="1" type="ORF">PGLA1383_LOCUS38772</name>
</gene>
<accession>A0A813G839</accession>
<dbReference type="Proteomes" id="UP000654075">
    <property type="component" value="Unassembled WGS sequence"/>
</dbReference>
<protein>
    <submittedName>
        <fullName evidence="1">Uncharacterized protein</fullName>
    </submittedName>
</protein>
<feature type="non-terminal residue" evidence="1">
    <location>
        <position position="1"/>
    </location>
</feature>